<dbReference type="Pfam" id="PF14730">
    <property type="entry name" value="DUF4468"/>
    <property type="match status" value="1"/>
</dbReference>
<organism evidence="2 3">
    <name type="scientific">Chryseobacterium formosense</name>
    <dbReference type="NCBI Taxonomy" id="236814"/>
    <lineage>
        <taxon>Bacteria</taxon>
        <taxon>Pseudomonadati</taxon>
        <taxon>Bacteroidota</taxon>
        <taxon>Flavobacteriia</taxon>
        <taxon>Flavobacteriales</taxon>
        <taxon>Weeksellaceae</taxon>
        <taxon>Chryseobacterium group</taxon>
        <taxon>Chryseobacterium</taxon>
    </lineage>
</organism>
<dbReference type="EMBL" id="JPRP01000003">
    <property type="protein sequence ID" value="KFE98092.1"/>
    <property type="molecule type" value="Genomic_DNA"/>
</dbReference>
<dbReference type="InterPro" id="IPR027823">
    <property type="entry name" value="DUF4468"/>
</dbReference>
<evidence type="ECO:0000313" key="3">
    <source>
        <dbReference type="Proteomes" id="UP000028713"/>
    </source>
</evidence>
<keyword evidence="3" id="KW-1185">Reference proteome</keyword>
<reference evidence="2 3" key="1">
    <citation type="submission" date="2014-07" db="EMBL/GenBank/DDBJ databases">
        <title>Genome of Chryseobacterium formosense LMG 24722.</title>
        <authorList>
            <person name="Pipes S.E."/>
            <person name="Stropko S.J."/>
            <person name="Newman J.D."/>
        </authorList>
    </citation>
    <scope>NUCLEOTIDE SEQUENCE [LARGE SCALE GENOMIC DNA]</scope>
    <source>
        <strain evidence="2 3">LMG 24722</strain>
    </source>
</reference>
<accession>A0A085Z0X9</accession>
<proteinExistence type="predicted"/>
<sequence length="156" mass="18175">MDAENVEVRKNYIVLNIANKTSKQLYDESIKFINKNYKNPDEVIKGKTEGEYLKFVTYAPHFINVKNGLAKVPFNVEYTTELSFKDGRVKYEIIDLRIFNDSNYTLNITGGGISFFIFNKKGELKKEETKIDIENYFNKNISILSDFLKGENSENW</sequence>
<name>A0A085Z0X9_9FLAO</name>
<comment type="caution">
    <text evidence="2">The sequence shown here is derived from an EMBL/GenBank/DDBJ whole genome shotgun (WGS) entry which is preliminary data.</text>
</comment>
<evidence type="ECO:0000259" key="1">
    <source>
        <dbReference type="Pfam" id="PF14730"/>
    </source>
</evidence>
<gene>
    <name evidence="2" type="ORF">IX39_17000</name>
</gene>
<protein>
    <recommendedName>
        <fullName evidence="1">DUF4468 domain-containing protein</fullName>
    </recommendedName>
</protein>
<feature type="domain" description="DUF4468" evidence="1">
    <location>
        <begin position="14"/>
        <end position="97"/>
    </location>
</feature>
<dbReference type="Proteomes" id="UP000028713">
    <property type="component" value="Unassembled WGS sequence"/>
</dbReference>
<dbReference type="AlphaFoldDB" id="A0A085Z0X9"/>
<evidence type="ECO:0000313" key="2">
    <source>
        <dbReference type="EMBL" id="KFE98092.1"/>
    </source>
</evidence>